<feature type="transmembrane region" description="Helical" evidence="7">
    <location>
        <begin position="142"/>
        <end position="163"/>
    </location>
</feature>
<dbReference type="InterPro" id="IPR011701">
    <property type="entry name" value="MFS"/>
</dbReference>
<evidence type="ECO:0000256" key="4">
    <source>
        <dbReference type="ARBA" id="ARBA00022692"/>
    </source>
</evidence>
<evidence type="ECO:0000259" key="8">
    <source>
        <dbReference type="PROSITE" id="PS50850"/>
    </source>
</evidence>
<feature type="transmembrane region" description="Helical" evidence="7">
    <location>
        <begin position="375"/>
        <end position="395"/>
    </location>
</feature>
<dbReference type="EMBL" id="FPJO01000013">
    <property type="protein sequence ID" value="SFY20170.1"/>
    <property type="molecule type" value="Genomic_DNA"/>
</dbReference>
<dbReference type="PROSITE" id="PS50850">
    <property type="entry name" value="MFS"/>
    <property type="match status" value="1"/>
</dbReference>
<feature type="transmembrane region" description="Helical" evidence="7">
    <location>
        <begin position="251"/>
        <end position="270"/>
    </location>
</feature>
<keyword evidence="5 7" id="KW-1133">Transmembrane helix</keyword>
<proteinExistence type="predicted"/>
<dbReference type="PROSITE" id="PS00216">
    <property type="entry name" value="SUGAR_TRANSPORT_1"/>
    <property type="match status" value="1"/>
</dbReference>
<dbReference type="PANTHER" id="PTHR23517:SF13">
    <property type="entry name" value="MAJOR FACILITATOR SUPERFAMILY MFS_1"/>
    <property type="match status" value="1"/>
</dbReference>
<accession>A0A1K2DAT4</accession>
<evidence type="ECO:0000313" key="9">
    <source>
        <dbReference type="EMBL" id="SFY20170.1"/>
    </source>
</evidence>
<evidence type="ECO:0000313" key="10">
    <source>
        <dbReference type="Proteomes" id="UP000181909"/>
    </source>
</evidence>
<dbReference type="SUPFAM" id="SSF103473">
    <property type="entry name" value="MFS general substrate transporter"/>
    <property type="match status" value="1"/>
</dbReference>
<feature type="transmembrane region" description="Helical" evidence="7">
    <location>
        <begin position="18"/>
        <end position="39"/>
    </location>
</feature>
<sequence>MTVHECTRFAGGRWRPGYVAAALVFAVGMAGTTLPTPLYGLYQEQIGFSELMVTVVFAVYAVAVITVLLVAGNYSDEAGRRPVILCALALSAASAGCFLLERGLPLLFTGRLLSGCAAGLLSGAATAAVIELAGPGHKARAGFAATAANMGGLGCGPLLSGILAQYTPWPLTLPFWVHLGLVTLACGITWLLPETVAEPKRRPPLKPLGLAVPPEVKGVFLPASLAAFAGFALLGLFTAVAPSFASRTLDVHNLAVSGAVVFSVFLASTAGQSLTQGIGARLALPVGCGVLVVGLLLVASSLLAESLLLLVLGALCGGTGQGLAFRAALTLISGAAPAQHRGGTISAFFVVAYGGISLPVVGVGAMATWLGLRQAGLIFAGCVMLLTACAGTYAARRLPPDADLQPGSPPAASSRF</sequence>
<dbReference type="AlphaFoldDB" id="A0A1K2DAT4"/>
<evidence type="ECO:0000256" key="2">
    <source>
        <dbReference type="ARBA" id="ARBA00022448"/>
    </source>
</evidence>
<feature type="transmembrane region" description="Helical" evidence="7">
    <location>
        <begin position="218"/>
        <end position="245"/>
    </location>
</feature>
<feature type="domain" description="Major facilitator superfamily (MFS) profile" evidence="8">
    <location>
        <begin position="16"/>
        <end position="398"/>
    </location>
</feature>
<feature type="transmembrane region" description="Helical" evidence="7">
    <location>
        <begin position="309"/>
        <end position="332"/>
    </location>
</feature>
<dbReference type="STRING" id="1893.SAMN02787144_101387"/>
<dbReference type="Pfam" id="PF07690">
    <property type="entry name" value="MFS_1"/>
    <property type="match status" value="1"/>
</dbReference>
<feature type="transmembrane region" description="Helical" evidence="7">
    <location>
        <begin position="51"/>
        <end position="71"/>
    </location>
</feature>
<gene>
    <name evidence="9" type="ORF">SAMN02787144_101387</name>
</gene>
<protein>
    <submittedName>
        <fullName evidence="9">Predicted arabinose efflux permease, MFS family</fullName>
    </submittedName>
</protein>
<keyword evidence="6 7" id="KW-0472">Membrane</keyword>
<dbReference type="GO" id="GO:0022857">
    <property type="term" value="F:transmembrane transporter activity"/>
    <property type="evidence" value="ECO:0007669"/>
    <property type="project" value="InterPro"/>
</dbReference>
<feature type="transmembrane region" description="Helical" evidence="7">
    <location>
        <begin position="282"/>
        <end position="303"/>
    </location>
</feature>
<dbReference type="GO" id="GO:0005886">
    <property type="term" value="C:plasma membrane"/>
    <property type="evidence" value="ECO:0007669"/>
    <property type="project" value="UniProtKB-SubCell"/>
</dbReference>
<name>A0A1K2DAT4_STRAR</name>
<organism evidence="9 10">
    <name type="scientific">Streptomyces atratus</name>
    <dbReference type="NCBI Taxonomy" id="1893"/>
    <lineage>
        <taxon>Bacteria</taxon>
        <taxon>Bacillati</taxon>
        <taxon>Actinomycetota</taxon>
        <taxon>Actinomycetes</taxon>
        <taxon>Kitasatosporales</taxon>
        <taxon>Streptomycetaceae</taxon>
        <taxon>Streptomyces</taxon>
    </lineage>
</organism>
<evidence type="ECO:0000256" key="3">
    <source>
        <dbReference type="ARBA" id="ARBA00022475"/>
    </source>
</evidence>
<dbReference type="InterPro" id="IPR036259">
    <property type="entry name" value="MFS_trans_sf"/>
</dbReference>
<dbReference type="InterPro" id="IPR020846">
    <property type="entry name" value="MFS_dom"/>
</dbReference>
<comment type="subcellular location">
    <subcellularLocation>
        <location evidence="1">Cell membrane</location>
        <topology evidence="1">Multi-pass membrane protein</topology>
    </subcellularLocation>
</comment>
<feature type="transmembrane region" description="Helical" evidence="7">
    <location>
        <begin position="344"/>
        <end position="369"/>
    </location>
</feature>
<reference evidence="9 10" key="1">
    <citation type="submission" date="2016-11" db="EMBL/GenBank/DDBJ databases">
        <authorList>
            <person name="Jaros S."/>
            <person name="Januszkiewicz K."/>
            <person name="Wedrychowicz H."/>
        </authorList>
    </citation>
    <scope>NUCLEOTIDE SEQUENCE [LARGE SCALE GENOMIC DNA]</scope>
    <source>
        <strain evidence="9 10">OK807</strain>
    </source>
</reference>
<feature type="transmembrane region" description="Helical" evidence="7">
    <location>
        <begin position="175"/>
        <end position="197"/>
    </location>
</feature>
<evidence type="ECO:0000256" key="6">
    <source>
        <dbReference type="ARBA" id="ARBA00023136"/>
    </source>
</evidence>
<keyword evidence="4 7" id="KW-0812">Transmembrane</keyword>
<dbReference type="PANTHER" id="PTHR23517">
    <property type="entry name" value="RESISTANCE PROTEIN MDTM, PUTATIVE-RELATED-RELATED"/>
    <property type="match status" value="1"/>
</dbReference>
<evidence type="ECO:0000256" key="5">
    <source>
        <dbReference type="ARBA" id="ARBA00022989"/>
    </source>
</evidence>
<keyword evidence="3" id="KW-1003">Cell membrane</keyword>
<evidence type="ECO:0000256" key="1">
    <source>
        <dbReference type="ARBA" id="ARBA00004651"/>
    </source>
</evidence>
<dbReference type="Gene3D" id="1.20.1250.20">
    <property type="entry name" value="MFS general substrate transporter like domains"/>
    <property type="match status" value="1"/>
</dbReference>
<evidence type="ECO:0000256" key="7">
    <source>
        <dbReference type="SAM" id="Phobius"/>
    </source>
</evidence>
<feature type="transmembrane region" description="Helical" evidence="7">
    <location>
        <begin position="83"/>
        <end position="100"/>
    </location>
</feature>
<dbReference type="InterPro" id="IPR005829">
    <property type="entry name" value="Sugar_transporter_CS"/>
</dbReference>
<dbReference type="Proteomes" id="UP000181909">
    <property type="component" value="Unassembled WGS sequence"/>
</dbReference>
<dbReference type="InterPro" id="IPR050171">
    <property type="entry name" value="MFS_Transporters"/>
</dbReference>
<keyword evidence="2" id="KW-0813">Transport</keyword>